<feature type="transmembrane region" description="Helical" evidence="11">
    <location>
        <begin position="173"/>
        <end position="193"/>
    </location>
</feature>
<proteinExistence type="predicted"/>
<evidence type="ECO:0000256" key="10">
    <source>
        <dbReference type="ARBA" id="ARBA00023136"/>
    </source>
</evidence>
<evidence type="ECO:0000259" key="12">
    <source>
        <dbReference type="Pfam" id="PF00892"/>
    </source>
</evidence>
<keyword evidence="4" id="KW-0997">Cell inner membrane</keyword>
<feature type="transmembrane region" description="Helical" evidence="11">
    <location>
        <begin position="115"/>
        <end position="133"/>
    </location>
</feature>
<gene>
    <name evidence="13" type="ORF">ACFSUD_04790</name>
</gene>
<evidence type="ECO:0000256" key="1">
    <source>
        <dbReference type="ARBA" id="ARBA00004651"/>
    </source>
</evidence>
<dbReference type="PANTHER" id="PTHR30561">
    <property type="entry name" value="SMR FAMILY PROTON-DEPENDENT DRUG EFFLUX TRANSPORTER SUGE"/>
    <property type="match status" value="1"/>
</dbReference>
<keyword evidence="14" id="KW-1185">Reference proteome</keyword>
<keyword evidence="2" id="KW-1003">Cell membrane</keyword>
<keyword evidence="6 11" id="KW-0812">Transmembrane</keyword>
<organism evidence="13 14">
    <name type="scientific">Sulfitobacter aestuarii</name>
    <dbReference type="NCBI Taxonomy" id="2161676"/>
    <lineage>
        <taxon>Bacteria</taxon>
        <taxon>Pseudomonadati</taxon>
        <taxon>Pseudomonadota</taxon>
        <taxon>Alphaproteobacteria</taxon>
        <taxon>Rhodobacterales</taxon>
        <taxon>Roseobacteraceae</taxon>
        <taxon>Sulfitobacter</taxon>
    </lineage>
</organism>
<evidence type="ECO:0000256" key="2">
    <source>
        <dbReference type="ARBA" id="ARBA00022475"/>
    </source>
</evidence>
<evidence type="ECO:0000256" key="11">
    <source>
        <dbReference type="SAM" id="Phobius"/>
    </source>
</evidence>
<feature type="transmembrane region" description="Helical" evidence="11">
    <location>
        <begin position="209"/>
        <end position="228"/>
    </location>
</feature>
<evidence type="ECO:0000256" key="3">
    <source>
        <dbReference type="ARBA" id="ARBA00022516"/>
    </source>
</evidence>
<dbReference type="InterPro" id="IPR000620">
    <property type="entry name" value="EamA_dom"/>
</dbReference>
<dbReference type="PANTHER" id="PTHR30561:SF9">
    <property type="entry name" value="4-AMINO-4-DEOXY-L-ARABINOSE-PHOSPHOUNDECAPRENOL FLIPPASE SUBUNIT ARNF-RELATED"/>
    <property type="match status" value="1"/>
</dbReference>
<keyword evidence="10 11" id="KW-0472">Membrane</keyword>
<dbReference type="EMBL" id="JBHUMP010000003">
    <property type="protein sequence ID" value="MFD2738877.1"/>
    <property type="molecule type" value="Genomic_DNA"/>
</dbReference>
<feature type="transmembrane region" description="Helical" evidence="11">
    <location>
        <begin position="145"/>
        <end position="161"/>
    </location>
</feature>
<evidence type="ECO:0000256" key="7">
    <source>
        <dbReference type="ARBA" id="ARBA00022985"/>
    </source>
</evidence>
<dbReference type="SUPFAM" id="SSF103481">
    <property type="entry name" value="Multidrug resistance efflux transporter EmrE"/>
    <property type="match status" value="2"/>
</dbReference>
<feature type="transmembrane region" description="Helical" evidence="11">
    <location>
        <begin position="234"/>
        <end position="254"/>
    </location>
</feature>
<dbReference type="Proteomes" id="UP001597474">
    <property type="component" value="Unassembled WGS sequence"/>
</dbReference>
<keyword evidence="5" id="KW-0441">Lipid A biosynthesis</keyword>
<sequence>MSMPVFLAVLLAALLHASWNALVKGGADKRVNMTAVVIGHAPLALLVIWLAPLPDPASWPYLGAGMICHFGYQIFLLSAYDKGDLSQVYPIARGTAPLIVAAVTLLVLGEELTRLELLAVAVIGLGLISMALVRQSDGSRNLPAAQLAVITGCFIAGYSLIDGLGARASGSPWGFFGWLALLNALVFALYMGLRAPGTLRAAFTRARPVMIFGGAASYGAYAMVVWAFTLAPIALVTALRETSIVFALLIGVCFFGERMNLAKLIATFATLAGAALLRMAR</sequence>
<keyword evidence="3" id="KW-0444">Lipid biosynthesis</keyword>
<comment type="subcellular location">
    <subcellularLocation>
        <location evidence="1">Cell membrane</location>
        <topology evidence="1">Multi-pass membrane protein</topology>
    </subcellularLocation>
</comment>
<protein>
    <submittedName>
        <fullName evidence="13">EamA family transporter</fullName>
    </submittedName>
</protein>
<evidence type="ECO:0000313" key="14">
    <source>
        <dbReference type="Proteomes" id="UP001597474"/>
    </source>
</evidence>
<evidence type="ECO:0000256" key="8">
    <source>
        <dbReference type="ARBA" id="ARBA00022989"/>
    </source>
</evidence>
<feature type="transmembrane region" description="Helical" evidence="11">
    <location>
        <begin position="91"/>
        <end position="109"/>
    </location>
</feature>
<evidence type="ECO:0000256" key="9">
    <source>
        <dbReference type="ARBA" id="ARBA00023098"/>
    </source>
</evidence>
<dbReference type="InterPro" id="IPR000390">
    <property type="entry name" value="Small_drug/metabolite_transptr"/>
</dbReference>
<feature type="domain" description="EamA" evidence="12">
    <location>
        <begin position="6"/>
        <end position="129"/>
    </location>
</feature>
<keyword evidence="9" id="KW-0443">Lipid metabolism</keyword>
<evidence type="ECO:0000313" key="13">
    <source>
        <dbReference type="EMBL" id="MFD2738877.1"/>
    </source>
</evidence>
<dbReference type="Pfam" id="PF00892">
    <property type="entry name" value="EamA"/>
    <property type="match status" value="1"/>
</dbReference>
<accession>A0ABW5U086</accession>
<evidence type="ECO:0000256" key="6">
    <source>
        <dbReference type="ARBA" id="ARBA00022692"/>
    </source>
</evidence>
<evidence type="ECO:0000256" key="5">
    <source>
        <dbReference type="ARBA" id="ARBA00022556"/>
    </source>
</evidence>
<comment type="caution">
    <text evidence="13">The sequence shown here is derived from an EMBL/GenBank/DDBJ whole genome shotgun (WGS) entry which is preliminary data.</text>
</comment>
<evidence type="ECO:0000256" key="4">
    <source>
        <dbReference type="ARBA" id="ARBA00022519"/>
    </source>
</evidence>
<dbReference type="Gene3D" id="1.10.3730.20">
    <property type="match status" value="2"/>
</dbReference>
<dbReference type="InterPro" id="IPR037185">
    <property type="entry name" value="EmrE-like"/>
</dbReference>
<dbReference type="RefSeq" id="WP_386372004.1">
    <property type="nucleotide sequence ID" value="NZ_JBHUMP010000003.1"/>
</dbReference>
<name>A0ABW5U086_9RHOB</name>
<keyword evidence="8 11" id="KW-1133">Transmembrane helix</keyword>
<keyword evidence="7" id="KW-0448">Lipopolysaccharide biosynthesis</keyword>
<feature type="transmembrane region" description="Helical" evidence="11">
    <location>
        <begin position="59"/>
        <end position="79"/>
    </location>
</feature>
<reference evidence="14" key="1">
    <citation type="journal article" date="2019" name="Int. J. Syst. Evol. Microbiol.">
        <title>The Global Catalogue of Microorganisms (GCM) 10K type strain sequencing project: providing services to taxonomists for standard genome sequencing and annotation.</title>
        <authorList>
            <consortium name="The Broad Institute Genomics Platform"/>
            <consortium name="The Broad Institute Genome Sequencing Center for Infectious Disease"/>
            <person name="Wu L."/>
            <person name="Ma J."/>
        </authorList>
    </citation>
    <scope>NUCLEOTIDE SEQUENCE [LARGE SCALE GENOMIC DNA]</scope>
    <source>
        <strain evidence="14">TISTR 2562</strain>
    </source>
</reference>